<dbReference type="InterPro" id="IPR011009">
    <property type="entry name" value="Kinase-like_dom_sf"/>
</dbReference>
<dbReference type="PROSITE" id="PS00107">
    <property type="entry name" value="PROTEIN_KINASE_ATP"/>
    <property type="match status" value="1"/>
</dbReference>
<evidence type="ECO:0000256" key="1">
    <source>
        <dbReference type="PROSITE-ProRule" id="PRU10141"/>
    </source>
</evidence>
<feature type="binding site" evidence="1">
    <location>
        <position position="62"/>
    </location>
    <ligand>
        <name>ATP</name>
        <dbReference type="ChEBI" id="CHEBI:30616"/>
    </ligand>
</feature>
<dbReference type="GO" id="GO:0072354">
    <property type="term" value="F:histone H3T3 kinase activity"/>
    <property type="evidence" value="ECO:0007669"/>
    <property type="project" value="TreeGrafter"/>
</dbReference>
<dbReference type="AlphaFoldDB" id="A0A1I8AW39"/>
<keyword evidence="3" id="KW-1185">Reference proteome</keyword>
<dbReference type="GO" id="GO:0005737">
    <property type="term" value="C:cytoplasm"/>
    <property type="evidence" value="ECO:0007669"/>
    <property type="project" value="TreeGrafter"/>
</dbReference>
<evidence type="ECO:0000313" key="4">
    <source>
        <dbReference type="WBParaSite" id="L893_g9856.t1"/>
    </source>
</evidence>
<proteinExistence type="predicted"/>
<dbReference type="InterPro" id="IPR017441">
    <property type="entry name" value="Protein_kinase_ATP_BS"/>
</dbReference>
<dbReference type="Gene3D" id="3.30.200.20">
    <property type="entry name" value="Phosphorylase Kinase, domain 1"/>
    <property type="match status" value="1"/>
</dbReference>
<dbReference type="GO" id="GO:0035556">
    <property type="term" value="P:intracellular signal transduction"/>
    <property type="evidence" value="ECO:0007669"/>
    <property type="project" value="TreeGrafter"/>
</dbReference>
<dbReference type="GO" id="GO:0005634">
    <property type="term" value="C:nucleus"/>
    <property type="evidence" value="ECO:0007669"/>
    <property type="project" value="TreeGrafter"/>
</dbReference>
<keyword evidence="1" id="KW-0547">Nucleotide-binding</keyword>
<feature type="region of interest" description="Disordered" evidence="2">
    <location>
        <begin position="1"/>
        <end position="23"/>
    </location>
</feature>
<feature type="compositionally biased region" description="Basic and acidic residues" evidence="2">
    <location>
        <begin position="1"/>
        <end position="21"/>
    </location>
</feature>
<accession>A0A1I8AW39</accession>
<evidence type="ECO:0000313" key="3">
    <source>
        <dbReference type="Proteomes" id="UP000095287"/>
    </source>
</evidence>
<organism evidence="3 4">
    <name type="scientific">Steinernema glaseri</name>
    <dbReference type="NCBI Taxonomy" id="37863"/>
    <lineage>
        <taxon>Eukaryota</taxon>
        <taxon>Metazoa</taxon>
        <taxon>Ecdysozoa</taxon>
        <taxon>Nematoda</taxon>
        <taxon>Chromadorea</taxon>
        <taxon>Rhabditida</taxon>
        <taxon>Tylenchina</taxon>
        <taxon>Panagrolaimomorpha</taxon>
        <taxon>Strongyloidoidea</taxon>
        <taxon>Steinernematidae</taxon>
        <taxon>Steinernema</taxon>
    </lineage>
</organism>
<dbReference type="GO" id="GO:0005524">
    <property type="term" value="F:ATP binding"/>
    <property type="evidence" value="ECO:0007669"/>
    <property type="project" value="UniProtKB-UniRule"/>
</dbReference>
<sequence>MGSRRDGRGESSRGEMARDDSPDAYSSNDQFYLVMALGFALGEGAYGEVYRGVYNGRLVALKVIPFRGDTSDPFKKQFNGEPLPVSSQLIPEIEITRALSYLRDGTQNRTEGFIELVDVKFAKTGKSENDSPDAYSSNDQFYLVMALEFAGQDLEHFKVCSFILNFPNLRPLVLEYNKLTDTFVACMSSTMHAVTCKLYPEPHPEPTAATIVDIADRSLRTSRNRIHSYTNTVREHYRSWLFQQHPHFIRQAVTHIIHQWNLFPVEEIPVQL</sequence>
<dbReference type="GO" id="GO:0000278">
    <property type="term" value="P:mitotic cell cycle"/>
    <property type="evidence" value="ECO:0007669"/>
    <property type="project" value="TreeGrafter"/>
</dbReference>
<name>A0A1I8AW39_9BILA</name>
<protein>
    <submittedName>
        <fullName evidence="4">Protein kinase domain-containing protein</fullName>
    </submittedName>
</protein>
<dbReference type="SUPFAM" id="SSF56112">
    <property type="entry name" value="Protein kinase-like (PK-like)"/>
    <property type="match status" value="1"/>
</dbReference>
<dbReference type="PANTHER" id="PTHR24419:SF18">
    <property type="entry name" value="SERINE_THREONINE-PROTEIN KINASE HASPIN"/>
    <property type="match status" value="1"/>
</dbReference>
<evidence type="ECO:0000256" key="2">
    <source>
        <dbReference type="SAM" id="MobiDB-lite"/>
    </source>
</evidence>
<dbReference type="Pfam" id="PF12330">
    <property type="entry name" value="Haspin_kinase"/>
    <property type="match status" value="1"/>
</dbReference>
<dbReference type="WBParaSite" id="L893_g9856.t1">
    <property type="protein sequence ID" value="L893_g9856.t1"/>
    <property type="gene ID" value="L893_g9856"/>
</dbReference>
<reference evidence="4" key="1">
    <citation type="submission" date="2016-11" db="UniProtKB">
        <authorList>
            <consortium name="WormBaseParasite"/>
        </authorList>
    </citation>
    <scope>IDENTIFICATION</scope>
</reference>
<dbReference type="Proteomes" id="UP000095287">
    <property type="component" value="Unplaced"/>
</dbReference>
<dbReference type="PANTHER" id="PTHR24419">
    <property type="entry name" value="INTERLEUKIN-1 RECEPTOR-ASSOCIATED KINASE"/>
    <property type="match status" value="1"/>
</dbReference>
<keyword evidence="1" id="KW-0067">ATP-binding</keyword>